<accession>A0AAV8SNW9</accession>
<dbReference type="Pfam" id="PF11961">
    <property type="entry name" value="DUF3475"/>
    <property type="match status" value="1"/>
</dbReference>
<dbReference type="InterPro" id="IPR021864">
    <property type="entry name" value="DUF3475"/>
</dbReference>
<dbReference type="PANTHER" id="PTHR31371:SF4">
    <property type="entry name" value="DUF668 DOMAIN-CONTAINING PROTEIN"/>
    <property type="match status" value="1"/>
</dbReference>
<feature type="domain" description="DUF3475" evidence="2">
    <location>
        <begin position="28"/>
        <end position="84"/>
    </location>
</feature>
<evidence type="ECO:0000313" key="4">
    <source>
        <dbReference type="Proteomes" id="UP001159364"/>
    </source>
</evidence>
<comment type="caution">
    <text evidence="3">The sequence shown here is derived from an EMBL/GenBank/DDBJ whole genome shotgun (WGS) entry which is preliminary data.</text>
</comment>
<organism evidence="3 4">
    <name type="scientific">Erythroxylum novogranatense</name>
    <dbReference type="NCBI Taxonomy" id="1862640"/>
    <lineage>
        <taxon>Eukaryota</taxon>
        <taxon>Viridiplantae</taxon>
        <taxon>Streptophyta</taxon>
        <taxon>Embryophyta</taxon>
        <taxon>Tracheophyta</taxon>
        <taxon>Spermatophyta</taxon>
        <taxon>Magnoliopsida</taxon>
        <taxon>eudicotyledons</taxon>
        <taxon>Gunneridae</taxon>
        <taxon>Pentapetalae</taxon>
        <taxon>rosids</taxon>
        <taxon>fabids</taxon>
        <taxon>Malpighiales</taxon>
        <taxon>Erythroxylaceae</taxon>
        <taxon>Erythroxylum</taxon>
    </lineage>
</organism>
<dbReference type="InterPro" id="IPR007700">
    <property type="entry name" value="DUF668"/>
</dbReference>
<dbReference type="EMBL" id="JAIWQS010000009">
    <property type="protein sequence ID" value="KAJ8753997.1"/>
    <property type="molecule type" value="Genomic_DNA"/>
</dbReference>
<dbReference type="Pfam" id="PF05003">
    <property type="entry name" value="DUF668"/>
    <property type="match status" value="1"/>
</dbReference>
<evidence type="ECO:0000259" key="2">
    <source>
        <dbReference type="Pfam" id="PF11961"/>
    </source>
</evidence>
<dbReference type="AlphaFoldDB" id="A0AAV8SNW9"/>
<reference evidence="3 4" key="1">
    <citation type="submission" date="2021-09" db="EMBL/GenBank/DDBJ databases">
        <title>Genomic insights and catalytic innovation underlie evolution of tropane alkaloids biosynthesis.</title>
        <authorList>
            <person name="Wang Y.-J."/>
            <person name="Tian T."/>
            <person name="Huang J.-P."/>
            <person name="Huang S.-X."/>
        </authorList>
    </citation>
    <scope>NUCLEOTIDE SEQUENCE [LARGE SCALE GENOMIC DNA]</scope>
    <source>
        <strain evidence="3">KIB-2018</strain>
        <tissue evidence="3">Leaf</tissue>
    </source>
</reference>
<sequence>MVTDSRFAILWKNSGKAVPVTEKVKIGIVAFEVVSLMSKIVNIWHYMTDAGMCKLREEVVNSVGIRTLVSHDSNYLMELALNEILENLVLVARSVGMYGIKCSDPLFRGFVNFVDDPIQNYLQWSGWSYRLKKMERKVKKMERFIAFTKQLSDELEALTELERTFRRMQGNVSIAKWKLLDAQQRLILQRHTVTCLQEISPWVRTYDYVVRLLARSLLTILERIKYSLEINHLSIVERNTECRQMNFDCLARSHSFSALMHPAIHPSDHMSYGSSPGHLGLGKSNLMSEFDAKTNAFNRQQKLLQPFSTLDGKHNLKKKRRTGRTGPFKGCMASENDHTFVQKCKSSVGGSMRILGDYFKSFEAEHASLGSVNFSNKIYGKLAILSTKKRMFVAPCSTLGDAALAFHYANLILIIQRLASSPDTIDSDTRSDLYDMLPSTLRASLRSRLKIYAKSLAPSVHNGSLVTEWSVALARILDWLLPLALNTIRWQAERNFERKQEELGTNVLLVQTLHFANRAKTEAVITELLVGLNYICRINAVANERTLLELSRCRHIHGYMDKRDDHLYNFQ</sequence>
<dbReference type="PANTHER" id="PTHR31371">
    <property type="entry name" value="BNAC09G50660D PROTEIN"/>
    <property type="match status" value="1"/>
</dbReference>
<evidence type="ECO:0000313" key="3">
    <source>
        <dbReference type="EMBL" id="KAJ8753997.1"/>
    </source>
</evidence>
<protein>
    <recommendedName>
        <fullName evidence="5">DUF668 domain-containing protein</fullName>
    </recommendedName>
</protein>
<dbReference type="Proteomes" id="UP001159364">
    <property type="component" value="Linkage Group LG09"/>
</dbReference>
<feature type="domain" description="DUF668" evidence="1">
    <location>
        <begin position="398"/>
        <end position="489"/>
    </location>
</feature>
<evidence type="ECO:0008006" key="5">
    <source>
        <dbReference type="Google" id="ProtNLM"/>
    </source>
</evidence>
<name>A0AAV8SNW9_9ROSI</name>
<gene>
    <name evidence="3" type="ORF">K2173_001895</name>
</gene>
<keyword evidence="4" id="KW-1185">Reference proteome</keyword>
<evidence type="ECO:0000259" key="1">
    <source>
        <dbReference type="Pfam" id="PF05003"/>
    </source>
</evidence>
<dbReference type="GO" id="GO:0045927">
    <property type="term" value="P:positive regulation of growth"/>
    <property type="evidence" value="ECO:0007669"/>
    <property type="project" value="InterPro"/>
</dbReference>
<proteinExistence type="predicted"/>